<gene>
    <name evidence="2" type="ORF">BG262_06160</name>
</gene>
<sequence length="213" mass="24921">MEIRSYSDTDEKEWVYTKALSYLFSPFFDDMETSKTRFNPEIYKDSIELVAIMEGQIVGILDIGIYNEDASRNYMYYQGDSVAYFTNLAVHPDFQKKGVAKKLFEVARNKLIEKNVEALSIFTRKSDATLELYKKWGAKLICKDYLVVGRPKNQSSVRFQFDKENKKLNLFNIQGEQKASLLNEGHYLVTDEEELENFDIDELIEEYTYLLVI</sequence>
<dbReference type="EMBL" id="MKIQ01000029">
    <property type="protein sequence ID" value="OFI46066.1"/>
    <property type="molecule type" value="Genomic_DNA"/>
</dbReference>
<dbReference type="Proteomes" id="UP000177273">
    <property type="component" value="Unassembled WGS sequence"/>
</dbReference>
<dbReference type="Pfam" id="PF00583">
    <property type="entry name" value="Acetyltransf_1"/>
    <property type="match status" value="1"/>
</dbReference>
<organism evidence="2 3">
    <name type="scientific">Floricoccus penangensis</name>
    <dbReference type="NCBI Taxonomy" id="1859475"/>
    <lineage>
        <taxon>Bacteria</taxon>
        <taxon>Bacillati</taxon>
        <taxon>Bacillota</taxon>
        <taxon>Bacilli</taxon>
        <taxon>Lactobacillales</taxon>
        <taxon>Streptococcaceae</taxon>
        <taxon>Floricoccus</taxon>
    </lineage>
</organism>
<feature type="domain" description="N-acetyltransferase" evidence="1">
    <location>
        <begin position="1"/>
        <end position="164"/>
    </location>
</feature>
<evidence type="ECO:0000313" key="3">
    <source>
        <dbReference type="Proteomes" id="UP000177273"/>
    </source>
</evidence>
<evidence type="ECO:0000313" key="2">
    <source>
        <dbReference type="EMBL" id="OFI46066.1"/>
    </source>
</evidence>
<dbReference type="InterPro" id="IPR016181">
    <property type="entry name" value="Acyl_CoA_acyltransferase"/>
</dbReference>
<dbReference type="PROSITE" id="PS51186">
    <property type="entry name" value="GNAT"/>
    <property type="match status" value="1"/>
</dbReference>
<dbReference type="OrthoDB" id="1821130at2"/>
<dbReference type="CDD" id="cd04301">
    <property type="entry name" value="NAT_SF"/>
    <property type="match status" value="1"/>
</dbReference>
<dbReference type="GO" id="GO:0016747">
    <property type="term" value="F:acyltransferase activity, transferring groups other than amino-acyl groups"/>
    <property type="evidence" value="ECO:0007669"/>
    <property type="project" value="InterPro"/>
</dbReference>
<name>A0A9Q5JF13_9LACT</name>
<accession>A0A9Q5JF13</accession>
<protein>
    <submittedName>
        <fullName evidence="2">GNAT family N-acetyltransferase</fullName>
    </submittedName>
</protein>
<evidence type="ECO:0000259" key="1">
    <source>
        <dbReference type="PROSITE" id="PS51186"/>
    </source>
</evidence>
<proteinExistence type="predicted"/>
<dbReference type="Gene3D" id="3.40.630.30">
    <property type="match status" value="1"/>
</dbReference>
<dbReference type="RefSeq" id="WP_070788536.1">
    <property type="nucleotide sequence ID" value="NZ_MKIQ01000029.1"/>
</dbReference>
<reference evidence="3" key="1">
    <citation type="submission" date="2016-09" db="EMBL/GenBank/DDBJ databases">
        <title>Draft genome sequence of a novel species of the family Streptococcaceae isolated from flowers.</title>
        <authorList>
            <person name="Chuah L.-O."/>
            <person name="Yap K.-P."/>
            <person name="Thong K.L."/>
            <person name="Liong M.T."/>
            <person name="Ahmad R."/>
            <person name="Rusul G."/>
        </authorList>
    </citation>
    <scope>NUCLEOTIDE SEQUENCE [LARGE SCALE GENOMIC DNA]</scope>
    <source>
        <strain evidence="3">HibF3</strain>
    </source>
</reference>
<dbReference type="SUPFAM" id="SSF55729">
    <property type="entry name" value="Acyl-CoA N-acyltransferases (Nat)"/>
    <property type="match status" value="1"/>
</dbReference>
<keyword evidence="3" id="KW-1185">Reference proteome</keyword>
<comment type="caution">
    <text evidence="2">The sequence shown here is derived from an EMBL/GenBank/DDBJ whole genome shotgun (WGS) entry which is preliminary data.</text>
</comment>
<dbReference type="InterPro" id="IPR000182">
    <property type="entry name" value="GNAT_dom"/>
</dbReference>
<dbReference type="AlphaFoldDB" id="A0A9Q5JF13"/>